<name>A0A1Y2L5I8_9PROT</name>
<evidence type="ECO:0000313" key="3">
    <source>
        <dbReference type="Proteomes" id="UP000193396"/>
    </source>
</evidence>
<dbReference type="OrthoDB" id="7361016at2"/>
<evidence type="ECO:0000313" key="2">
    <source>
        <dbReference type="EMBL" id="OSQ42256.1"/>
    </source>
</evidence>
<feature type="region of interest" description="Disordered" evidence="1">
    <location>
        <begin position="1"/>
        <end position="21"/>
    </location>
</feature>
<organism evidence="2 3">
    <name type="scientific">Thalassospira alkalitolerans</name>
    <dbReference type="NCBI Taxonomy" id="1293890"/>
    <lineage>
        <taxon>Bacteria</taxon>
        <taxon>Pseudomonadati</taxon>
        <taxon>Pseudomonadota</taxon>
        <taxon>Alphaproteobacteria</taxon>
        <taxon>Rhodospirillales</taxon>
        <taxon>Thalassospiraceae</taxon>
        <taxon>Thalassospira</taxon>
    </lineage>
</organism>
<dbReference type="RefSeq" id="WP_085621257.1">
    <property type="nucleotide sequence ID" value="NZ_CAXBPE010000033.1"/>
</dbReference>
<comment type="caution">
    <text evidence="2">The sequence shown here is derived from an EMBL/GenBank/DDBJ whole genome shotgun (WGS) entry which is preliminary data.</text>
</comment>
<sequence length="84" mass="9766">MAHHVAQHHVPHHAAPFDIAPDPTANRLPFGNLISKITHYSVEARKRKNHREVLATLNDEQLLDIGLERKFDGHRWYVTRITKM</sequence>
<keyword evidence="3" id="KW-1185">Reference proteome</keyword>
<gene>
    <name evidence="2" type="ORF">TALK_21700</name>
</gene>
<reference evidence="2 3" key="1">
    <citation type="submission" date="2014-03" db="EMBL/GenBank/DDBJ databases">
        <title>The draft genome sequence of Thalassospira alkalitolerans JCM 18968.</title>
        <authorList>
            <person name="Lai Q."/>
            <person name="Shao Z."/>
        </authorList>
    </citation>
    <scope>NUCLEOTIDE SEQUENCE [LARGE SCALE GENOMIC DNA]</scope>
    <source>
        <strain evidence="2 3">JCM 18968</strain>
    </source>
</reference>
<evidence type="ECO:0000256" key="1">
    <source>
        <dbReference type="SAM" id="MobiDB-lite"/>
    </source>
</evidence>
<protein>
    <recommendedName>
        <fullName evidence="4">DUF1127 domain-containing protein</fullName>
    </recommendedName>
</protein>
<evidence type="ECO:0008006" key="4">
    <source>
        <dbReference type="Google" id="ProtNLM"/>
    </source>
</evidence>
<proteinExistence type="predicted"/>
<dbReference type="EMBL" id="JFKB01000039">
    <property type="protein sequence ID" value="OSQ42256.1"/>
    <property type="molecule type" value="Genomic_DNA"/>
</dbReference>
<dbReference type="Proteomes" id="UP000193396">
    <property type="component" value="Unassembled WGS sequence"/>
</dbReference>
<accession>A0A1Y2L5I8</accession>
<dbReference type="AlphaFoldDB" id="A0A1Y2L5I8"/>
<feature type="compositionally biased region" description="Basic residues" evidence="1">
    <location>
        <begin position="1"/>
        <end position="12"/>
    </location>
</feature>